<dbReference type="Proteomes" id="UP000183365">
    <property type="component" value="Unassembled WGS sequence"/>
</dbReference>
<evidence type="ECO:0000256" key="3">
    <source>
        <dbReference type="ARBA" id="ARBA00023125"/>
    </source>
</evidence>
<keyword evidence="5 6" id="KW-0539">Nucleus</keyword>
<comment type="similarity">
    <text evidence="6">Belongs to the NFYA/HAP2 subunit family.</text>
</comment>
<dbReference type="GO" id="GO:0005634">
    <property type="term" value="C:nucleus"/>
    <property type="evidence" value="ECO:0007669"/>
    <property type="project" value="UniProtKB-SubCell"/>
</dbReference>
<comment type="function">
    <text evidence="6">Component of the sequence-specific heterotrimeric transcription factor (NF-Y) which specifically recognizes a 5'-CCAAT-3' box motif found in the promoters of its target genes.</text>
</comment>
<dbReference type="SMART" id="SM00521">
    <property type="entry name" value="CBF"/>
    <property type="match status" value="1"/>
</dbReference>
<evidence type="ECO:0000256" key="1">
    <source>
        <dbReference type="ARBA" id="ARBA00004123"/>
    </source>
</evidence>
<evidence type="ECO:0000256" key="6">
    <source>
        <dbReference type="RuleBase" id="RU367155"/>
    </source>
</evidence>
<evidence type="ECO:0000256" key="5">
    <source>
        <dbReference type="ARBA" id="ARBA00023242"/>
    </source>
</evidence>
<evidence type="ECO:0000313" key="8">
    <source>
        <dbReference type="EMBL" id="SGZ39454.1"/>
    </source>
</evidence>
<dbReference type="Gene3D" id="6.10.250.2430">
    <property type="match status" value="1"/>
</dbReference>
<name>A0A1L0FIM6_9ASCO</name>
<evidence type="ECO:0000313" key="9">
    <source>
        <dbReference type="Proteomes" id="UP000183365"/>
    </source>
</evidence>
<dbReference type="PROSITE" id="PS51152">
    <property type="entry name" value="NFYA_HAP2_2"/>
    <property type="match status" value="1"/>
</dbReference>
<dbReference type="OrthoDB" id="1097733at2759"/>
<keyword evidence="3 6" id="KW-0238">DNA-binding</keyword>
<comment type="subunit">
    <text evidence="6">Heterotrimer.</text>
</comment>
<dbReference type="GO" id="GO:0003700">
    <property type="term" value="F:DNA-binding transcription factor activity"/>
    <property type="evidence" value="ECO:0007669"/>
    <property type="project" value="UniProtKB-UniRule"/>
</dbReference>
<keyword evidence="4 6" id="KW-0804">Transcription</keyword>
<gene>
    <name evidence="8" type="ORF">HGUI_01654</name>
</gene>
<evidence type="ECO:0000256" key="2">
    <source>
        <dbReference type="ARBA" id="ARBA00023015"/>
    </source>
</evidence>
<sequence>MKAESLENDINHGAERETPAIKTKSVMQYVNPKQYERILVRRAARKKLKIIMEEYKQFQHKFNREFNNKSYLHESRHNHAMKRARGPGGRFLTAKEISQLQEANEKKENS</sequence>
<dbReference type="InterPro" id="IPR001289">
    <property type="entry name" value="NFYA"/>
</dbReference>
<organism evidence="8 9">
    <name type="scientific">Hanseniaspora guilliermondii</name>
    <dbReference type="NCBI Taxonomy" id="56406"/>
    <lineage>
        <taxon>Eukaryota</taxon>
        <taxon>Fungi</taxon>
        <taxon>Dikarya</taxon>
        <taxon>Ascomycota</taxon>
        <taxon>Saccharomycotina</taxon>
        <taxon>Saccharomycetes</taxon>
        <taxon>Saccharomycodales</taxon>
        <taxon>Saccharomycodaceae</taxon>
        <taxon>Hanseniaspora</taxon>
    </lineage>
</organism>
<accession>A0A1L0FIM6</accession>
<proteinExistence type="inferred from homology"/>
<keyword evidence="9" id="KW-1185">Reference proteome</keyword>
<dbReference type="EMBL" id="FQNF01000024">
    <property type="protein sequence ID" value="SGZ39454.1"/>
    <property type="molecule type" value="Genomic_DNA"/>
</dbReference>
<dbReference type="Pfam" id="PF02045">
    <property type="entry name" value="CBFB_NFYA"/>
    <property type="match status" value="1"/>
</dbReference>
<evidence type="ECO:0000256" key="7">
    <source>
        <dbReference type="SAM" id="MobiDB-lite"/>
    </source>
</evidence>
<keyword evidence="2 6" id="KW-0805">Transcription regulation</keyword>
<feature type="region of interest" description="Disordered" evidence="7">
    <location>
        <begin position="1"/>
        <end position="21"/>
    </location>
</feature>
<comment type="subcellular location">
    <subcellularLocation>
        <location evidence="1 6">Nucleus</location>
    </subcellularLocation>
</comment>
<evidence type="ECO:0000256" key="4">
    <source>
        <dbReference type="ARBA" id="ARBA00023163"/>
    </source>
</evidence>
<dbReference type="VEuPathDB" id="FungiDB:HGUI_01654"/>
<protein>
    <recommendedName>
        <fullName evidence="6">Transcriptional activator HAP2</fullName>
    </recommendedName>
</protein>
<dbReference type="GO" id="GO:0003677">
    <property type="term" value="F:DNA binding"/>
    <property type="evidence" value="ECO:0007669"/>
    <property type="project" value="UniProtKB-KW"/>
</dbReference>
<feature type="compositionally biased region" description="Basic and acidic residues" evidence="7">
    <location>
        <begin position="1"/>
        <end position="19"/>
    </location>
</feature>
<reference evidence="9" key="1">
    <citation type="submission" date="2016-11" db="EMBL/GenBank/DDBJ databases">
        <authorList>
            <person name="Guldener U."/>
        </authorList>
    </citation>
    <scope>NUCLEOTIDE SEQUENCE [LARGE SCALE GENOMIC DNA]</scope>
</reference>
<dbReference type="AlphaFoldDB" id="A0A1L0FIM6"/>
<dbReference type="PANTHER" id="PTHR12632">
    <property type="entry name" value="TRANSCRIPTION FACTOR NF-Y ALPHA-RELATED"/>
    <property type="match status" value="1"/>
</dbReference>